<keyword evidence="4" id="KW-1185">Reference proteome</keyword>
<dbReference type="Pfam" id="PF07534">
    <property type="entry name" value="TLD"/>
    <property type="match status" value="1"/>
</dbReference>
<dbReference type="PANTHER" id="PTHR11145">
    <property type="entry name" value="BTB/POZ DOMAIN-CONTAINING ADAPTER FOR CUL3-MEDIATED RHOA DEGRADATION PROTEIN FAMILY MEMBER"/>
    <property type="match status" value="1"/>
</dbReference>
<name>A0ABN8SKG9_9CNID</name>
<organism evidence="3 4">
    <name type="scientific">Porites evermanni</name>
    <dbReference type="NCBI Taxonomy" id="104178"/>
    <lineage>
        <taxon>Eukaryota</taxon>
        <taxon>Metazoa</taxon>
        <taxon>Cnidaria</taxon>
        <taxon>Anthozoa</taxon>
        <taxon>Hexacorallia</taxon>
        <taxon>Scleractinia</taxon>
        <taxon>Fungiina</taxon>
        <taxon>Poritidae</taxon>
        <taxon>Porites</taxon>
    </lineage>
</organism>
<sequence>MAAKEELSLYDLGCAKVVEAHKLMNEARELVKQDLDNFKEEKSAFEKLSKTLDKVHFGSAVKLNVGGKVCRTTLDTLRKDPDSMLCAMFSGRYELKPDGDDGAYFIDHDGKLFRYILNYLRHGVLRCPETKTRREELLDEANFYQIQGIITQLKGNLTILSCIIKEESQSSTIMSWLPPGASCTLLFRATTDGKNAAGFHRCCDNKGPTLAVIQSGSSIFGGYTSKSWSSPSSQTFTGDTGSFLFTLVNPTGNQAAKLDSNPDGGIRCSSDRGPSFGNAKYSDLQIWCKDEKGHLDLCNGFRRPESVDKNKYFTGSNGFEITDLEVYEIMF</sequence>
<accession>A0ABN8SKG9</accession>
<dbReference type="InterPro" id="IPR011333">
    <property type="entry name" value="SKP1/BTB/POZ_sf"/>
</dbReference>
<feature type="domain" description="TLDc" evidence="2">
    <location>
        <begin position="152"/>
        <end position="330"/>
    </location>
</feature>
<dbReference type="PANTHER" id="PTHR11145:SF8">
    <property type="entry name" value="RE57120P"/>
    <property type="match status" value="1"/>
</dbReference>
<comment type="caution">
    <text evidence="3">The sequence shown here is derived from an EMBL/GenBank/DDBJ whole genome shotgun (WGS) entry which is preliminary data.</text>
</comment>
<dbReference type="EMBL" id="CALNXI010003095">
    <property type="protein sequence ID" value="CAH3192137.1"/>
    <property type="molecule type" value="Genomic_DNA"/>
</dbReference>
<protein>
    <recommendedName>
        <fullName evidence="2">TLDc domain-containing protein</fullName>
    </recommendedName>
</protein>
<dbReference type="InterPro" id="IPR006571">
    <property type="entry name" value="TLDc_dom"/>
</dbReference>
<dbReference type="Gene3D" id="3.30.710.10">
    <property type="entry name" value="Potassium Channel Kv1.1, Chain A"/>
    <property type="match status" value="1"/>
</dbReference>
<evidence type="ECO:0000313" key="3">
    <source>
        <dbReference type="EMBL" id="CAH3192137.1"/>
    </source>
</evidence>
<dbReference type="InterPro" id="IPR045068">
    <property type="entry name" value="BACURD1-3"/>
</dbReference>
<dbReference type="InterPro" id="IPR003131">
    <property type="entry name" value="T1-type_BTB"/>
</dbReference>
<evidence type="ECO:0000313" key="4">
    <source>
        <dbReference type="Proteomes" id="UP001159427"/>
    </source>
</evidence>
<feature type="coiled-coil region" evidence="1">
    <location>
        <begin position="21"/>
        <end position="48"/>
    </location>
</feature>
<gene>
    <name evidence="3" type="ORF">PEVE_00023306</name>
</gene>
<proteinExistence type="predicted"/>
<evidence type="ECO:0000256" key="1">
    <source>
        <dbReference type="SAM" id="Coils"/>
    </source>
</evidence>
<dbReference type="Proteomes" id="UP001159427">
    <property type="component" value="Unassembled WGS sequence"/>
</dbReference>
<dbReference type="SUPFAM" id="SSF54695">
    <property type="entry name" value="POZ domain"/>
    <property type="match status" value="1"/>
</dbReference>
<reference evidence="3 4" key="1">
    <citation type="submission" date="2022-05" db="EMBL/GenBank/DDBJ databases">
        <authorList>
            <consortium name="Genoscope - CEA"/>
            <person name="William W."/>
        </authorList>
    </citation>
    <scope>NUCLEOTIDE SEQUENCE [LARGE SCALE GENOMIC DNA]</scope>
</reference>
<dbReference type="SMART" id="SM00225">
    <property type="entry name" value="BTB"/>
    <property type="match status" value="1"/>
</dbReference>
<dbReference type="InterPro" id="IPR000210">
    <property type="entry name" value="BTB/POZ_dom"/>
</dbReference>
<evidence type="ECO:0000259" key="2">
    <source>
        <dbReference type="PROSITE" id="PS51886"/>
    </source>
</evidence>
<dbReference type="PROSITE" id="PS51886">
    <property type="entry name" value="TLDC"/>
    <property type="match status" value="1"/>
</dbReference>
<keyword evidence="1" id="KW-0175">Coiled coil</keyword>
<dbReference type="SMART" id="SM00584">
    <property type="entry name" value="TLDc"/>
    <property type="match status" value="1"/>
</dbReference>
<dbReference type="Pfam" id="PF02214">
    <property type="entry name" value="BTB_2"/>
    <property type="match status" value="1"/>
</dbReference>